<evidence type="ECO:0000313" key="2">
    <source>
        <dbReference type="Proteomes" id="UP000178951"/>
    </source>
</evidence>
<dbReference type="STRING" id="1802583.A2311_05640"/>
<dbReference type="EMBL" id="MEUF01000051">
    <property type="protein sequence ID" value="OGC33979.1"/>
    <property type="molecule type" value="Genomic_DNA"/>
</dbReference>
<sequence>MVRVGPGNGRYIGQRRWGAGADVHILGLTYALRSADLKSATRYLDLIIREGSVQPRALCELMNDVVDLAWRGPDESVAQRYMIQIVELDLRDDLYLVSANNLGHLSINQKLEPAIAQRFCRYFDRAEFHPERPRELLATERVCIAAGHIFPTIPIKAIDTLWQVFNCLPDDQEKIRTAQSMLFRLREYERATGRIYDRSRIVAYANHLLANLNDQFLDDPEIIGTIVVDLVHFDLLDHAERVAGAAPAAEDLARKFVVMARQLADLKRLVEDGAIAAVASAGDDFIQQLVPVMVEASRRPASATDPLRTEFDILYVKCQILYLCLVPEGLVELDYQPTTPLEKLLACTGEASPALATLMEKKIRLAIESINRFLGIGNRLTTTFNALMASYMPQVALEHGHAALFSACQAAQAYLRIDANAGDHETVILVKLRIDNKHFLGPKFQPADPLLQRFLIARALLSITEGVLVDFPAEREKSVKARVEMDREVKLVLDGLAATEARAAEQKILTDWLQAIVEAEAGLTAQADEMLTRYAEAREITDRLMAWGALPTINYPLNPVDQLAGLIARVTIIPGREPQTFTLQVTPAGAPEGAKPISLLVDGKREKVTSPELGYLADFILSLIYEVLAKYLASRLPKGGFPGYVVTLSGQNEATLQAAPDAPVPQFRQILDRAFEQILRDKGVLSQTLYSQNGGMYSPIAEPTAGLLKRRLAQLGNGNVFVAKQVNGRIVRLPVRKRVDAHGQPYLGSYQPSAQALAQQQALDDKRPLPQRFGMYLLTRFPDDRIHLLPLFFRESEDDFLQPDQTGRDLIDQYAERVAAGEFRDDSILLRHVPRAKRAELQPLIAAGGFTQSVEVYPVYSTYQKPDFVSVAELLAQGYPLEV</sequence>
<dbReference type="AlphaFoldDB" id="A0A1F4TN29"/>
<protein>
    <submittedName>
        <fullName evidence="1">Uncharacterized protein</fullName>
    </submittedName>
</protein>
<reference evidence="1 2" key="1">
    <citation type="journal article" date="2016" name="Nat. Commun.">
        <title>Thousands of microbial genomes shed light on interconnected biogeochemical processes in an aquifer system.</title>
        <authorList>
            <person name="Anantharaman K."/>
            <person name="Brown C.T."/>
            <person name="Hug L.A."/>
            <person name="Sharon I."/>
            <person name="Castelle C.J."/>
            <person name="Probst A.J."/>
            <person name="Thomas B.C."/>
            <person name="Singh A."/>
            <person name="Wilkins M.J."/>
            <person name="Karaoz U."/>
            <person name="Brodie E.L."/>
            <person name="Williams K.H."/>
            <person name="Hubbard S.S."/>
            <person name="Banfield J.F."/>
        </authorList>
    </citation>
    <scope>NUCLEOTIDE SEQUENCE [LARGE SCALE GENOMIC DNA]</scope>
</reference>
<organism evidence="1 2">
    <name type="scientific">candidate division WOR-1 bacterium RIFOXYB2_FULL_48_7</name>
    <dbReference type="NCBI Taxonomy" id="1802583"/>
    <lineage>
        <taxon>Bacteria</taxon>
        <taxon>Bacillati</taxon>
        <taxon>Saganbacteria</taxon>
    </lineage>
</organism>
<dbReference type="Proteomes" id="UP000178951">
    <property type="component" value="Unassembled WGS sequence"/>
</dbReference>
<accession>A0A1F4TN29</accession>
<gene>
    <name evidence="1" type="ORF">A2311_05640</name>
</gene>
<comment type="caution">
    <text evidence="1">The sequence shown here is derived from an EMBL/GenBank/DDBJ whole genome shotgun (WGS) entry which is preliminary data.</text>
</comment>
<proteinExistence type="predicted"/>
<evidence type="ECO:0000313" key="1">
    <source>
        <dbReference type="EMBL" id="OGC33979.1"/>
    </source>
</evidence>
<name>A0A1F4TN29_UNCSA</name>